<gene>
    <name evidence="1" type="ORF">VP02_26395</name>
</gene>
<name>A0A0F4XG12_9PSED</name>
<sequence length="63" mass="6869">MSTAMLTKMHINGYDVLSVNSGPWRVCTQADRLGSFASREEALAYAAALPARRSRSGRPVNTK</sequence>
<organism evidence="1 2">
    <name type="scientific">Pseudomonas kilonensis</name>
    <dbReference type="NCBI Taxonomy" id="132476"/>
    <lineage>
        <taxon>Bacteria</taxon>
        <taxon>Pseudomonadati</taxon>
        <taxon>Pseudomonadota</taxon>
        <taxon>Gammaproteobacteria</taxon>
        <taxon>Pseudomonadales</taxon>
        <taxon>Pseudomonadaceae</taxon>
        <taxon>Pseudomonas</taxon>
    </lineage>
</organism>
<evidence type="ECO:0000313" key="2">
    <source>
        <dbReference type="Proteomes" id="UP000033662"/>
    </source>
</evidence>
<dbReference type="PATRIC" id="fig|132476.4.peg.4363"/>
<dbReference type="Proteomes" id="UP000033662">
    <property type="component" value="Unassembled WGS sequence"/>
</dbReference>
<protein>
    <recommendedName>
        <fullName evidence="3">DUF2188 domain-containing protein</fullName>
    </recommendedName>
</protein>
<evidence type="ECO:0000313" key="1">
    <source>
        <dbReference type="EMBL" id="KKA04815.1"/>
    </source>
</evidence>
<dbReference type="OrthoDB" id="6928737at2"/>
<reference evidence="1 2" key="1">
    <citation type="submission" date="2015-03" db="EMBL/GenBank/DDBJ databases">
        <title>Pseudomonas fluorescens 1855-344 Genome sequencing and assembly.</title>
        <authorList>
            <person name="Eng W.W.H."/>
            <person name="Gan H.M."/>
            <person name="Savka M.A."/>
        </authorList>
    </citation>
    <scope>NUCLEOTIDE SEQUENCE [LARGE SCALE GENOMIC DNA]</scope>
    <source>
        <strain evidence="1 2">1855-344</strain>
    </source>
</reference>
<accession>A0A0F4XG12</accession>
<dbReference type="EMBL" id="JZXC01000035">
    <property type="protein sequence ID" value="KKA04815.1"/>
    <property type="molecule type" value="Genomic_DNA"/>
</dbReference>
<proteinExistence type="predicted"/>
<dbReference type="AlphaFoldDB" id="A0A0F4XG12"/>
<evidence type="ECO:0008006" key="3">
    <source>
        <dbReference type="Google" id="ProtNLM"/>
    </source>
</evidence>
<comment type="caution">
    <text evidence="1">The sequence shown here is derived from an EMBL/GenBank/DDBJ whole genome shotgun (WGS) entry which is preliminary data.</text>
</comment>